<evidence type="ECO:0000313" key="2">
    <source>
        <dbReference type="EMBL" id="EXI80119.1"/>
    </source>
</evidence>
<protein>
    <submittedName>
        <fullName evidence="2">Glycosyl transferase group 1</fullName>
    </submittedName>
</protein>
<dbReference type="SUPFAM" id="SSF53756">
    <property type="entry name" value="UDP-Glycosyltransferase/glycogen phosphorylase"/>
    <property type="match status" value="1"/>
</dbReference>
<dbReference type="Proteomes" id="UP000021816">
    <property type="component" value="Unassembled WGS sequence"/>
</dbReference>
<dbReference type="Pfam" id="PF00534">
    <property type="entry name" value="Glycos_transf_1"/>
    <property type="match status" value="1"/>
</dbReference>
<dbReference type="EMBL" id="JEMX01000040">
    <property type="protein sequence ID" value="EXI80119.1"/>
    <property type="molecule type" value="Genomic_DNA"/>
</dbReference>
<reference evidence="2 3" key="1">
    <citation type="submission" date="2014-02" db="EMBL/GenBank/DDBJ databases">
        <title>Expanding our view of genomic diversity in Candidatus Accumulibacter clades.</title>
        <authorList>
            <person name="Skennerton C.T."/>
            <person name="Barr J.J."/>
            <person name="Slater F.R."/>
            <person name="Bond P.L."/>
            <person name="Tyson G.W."/>
        </authorList>
    </citation>
    <scope>NUCLEOTIDE SEQUENCE [LARGE SCALE GENOMIC DNA]</scope>
    <source>
        <strain evidence="3">BA-92</strain>
    </source>
</reference>
<dbReference type="AlphaFoldDB" id="A0A011QMM4"/>
<feature type="domain" description="Glycosyl transferase family 1" evidence="1">
    <location>
        <begin position="399"/>
        <end position="534"/>
    </location>
</feature>
<dbReference type="STRING" id="1454003.AW10_01999"/>
<keyword evidence="2" id="KW-0808">Transferase</keyword>
<comment type="caution">
    <text evidence="2">The sequence shown here is derived from an EMBL/GenBank/DDBJ whole genome shotgun (WGS) entry which is preliminary data.</text>
</comment>
<accession>A0A011QMM4</accession>
<evidence type="ECO:0000259" key="1">
    <source>
        <dbReference type="Pfam" id="PF00534"/>
    </source>
</evidence>
<dbReference type="Gene3D" id="3.40.50.2000">
    <property type="entry name" value="Glycogen Phosphorylase B"/>
    <property type="match status" value="1"/>
</dbReference>
<dbReference type="InterPro" id="IPR001296">
    <property type="entry name" value="Glyco_trans_1"/>
</dbReference>
<evidence type="ECO:0000313" key="3">
    <source>
        <dbReference type="Proteomes" id="UP000021816"/>
    </source>
</evidence>
<gene>
    <name evidence="2" type="ORF">AW10_01999</name>
</gene>
<name>A0A011QMM4_9PROT</name>
<dbReference type="PATRIC" id="fig|1454003.3.peg.2048"/>
<organism evidence="2 3">
    <name type="scientific">Candidatus Accumulibacter appositus</name>
    <dbReference type="NCBI Taxonomy" id="1454003"/>
    <lineage>
        <taxon>Bacteria</taxon>
        <taxon>Pseudomonadati</taxon>
        <taxon>Pseudomonadota</taxon>
        <taxon>Betaproteobacteria</taxon>
        <taxon>Candidatus Accumulibacter</taxon>
    </lineage>
</organism>
<sequence length="543" mass="60153">MPEVFSCVESLVIKDGAVFGFGWIFHEQQEITALRLRLSLTKEKFSSVEHVAATMGKSREDVQEKFVGQARALHSGFVLLGAFPVAAQIDAIVLECSLADGSLVEIPVDNSSVVQFSSSAAGEKNKLMLRQFGVFLKRGVRLIRAGKLSSLVEKAGRYLKGRPRTALRGPGDLVAIFQEDERRDLSIIVDHDLGGGANHYRNRLVDAIIEEGRSAIVMTYHVPTLSHMLILWNKRVHLRYAIPDRQFFLEAVKQLSVSEIVYNTAVSFIKPDEIPQLLIGLKALTGAHLKILAHDYFLVCPSHFLLDYEGKYCHIPEASVCAKCLPKNQQGFATLFVERDIRKWRAIWGSLFAAADEIVAFSNNTAQLLIKAYPQLDRARVSITPHKVEHLTSGPVRVRNTDPLCIGVVGHIGFHKGAAFVQALAREIKDRDTNLKIVVIGSLEARSEPSVVSQTGAYQHDELAGMIERCGANVMLFPSICPETFSYVVQELIDLKLPVASFNFGAPAERLACYPNGLVLASMDPARVLDELISFHRKIYLSP</sequence>
<dbReference type="GO" id="GO:0016757">
    <property type="term" value="F:glycosyltransferase activity"/>
    <property type="evidence" value="ECO:0007669"/>
    <property type="project" value="InterPro"/>
</dbReference>
<proteinExistence type="predicted"/>